<proteinExistence type="predicted"/>
<evidence type="ECO:0000313" key="2">
    <source>
        <dbReference type="EMBL" id="OXB91878.1"/>
    </source>
</evidence>
<reference evidence="2 3" key="1">
    <citation type="submission" date="2017-04" db="EMBL/GenBank/DDBJ databases">
        <title>The genome sequence of Parageobacillus galactosidasius DSM 18751.</title>
        <authorList>
            <person name="Ramaloko W.T."/>
            <person name="Koen N."/>
            <person name="Polliack S."/>
            <person name="Aliyu H."/>
            <person name="Lebre P."/>
            <person name="Mohr T."/>
            <person name="Oswald F."/>
            <person name="Zwick M."/>
            <person name="Neumann A."/>
            <person name="Syldatk C."/>
            <person name="Cowan D."/>
            <person name="De Maayer P."/>
        </authorList>
    </citation>
    <scope>NUCLEOTIDE SEQUENCE [LARGE SCALE GENOMIC DNA]</scope>
    <source>
        <strain evidence="2 3">DSM 18751</strain>
    </source>
</reference>
<keyword evidence="1" id="KW-0812">Transmembrane</keyword>
<sequence length="99" mass="12042">MFFFISFAMNKIFTYLRLYSLYSFWASFLLLEIILAQGSVYWYMKWKRLKEGKSSITPNHVLYKFIGKAFLFMGYRNIEEVIPCYKYQNIMKLIPFKIV</sequence>
<keyword evidence="1" id="KW-1133">Transmembrane helix</keyword>
<dbReference type="Proteomes" id="UP000198394">
    <property type="component" value="Unassembled WGS sequence"/>
</dbReference>
<dbReference type="AlphaFoldDB" id="A0A226QJ21"/>
<evidence type="ECO:0000313" key="3">
    <source>
        <dbReference type="Proteomes" id="UP000198394"/>
    </source>
</evidence>
<keyword evidence="1" id="KW-0472">Membrane</keyword>
<protein>
    <submittedName>
        <fullName evidence="2">Uncharacterized protein</fullName>
    </submittedName>
</protein>
<comment type="caution">
    <text evidence="2">The sequence shown here is derived from an EMBL/GenBank/DDBJ whole genome shotgun (WGS) entry which is preliminary data.</text>
</comment>
<name>A0A226QJ21_9BACL</name>
<feature type="transmembrane region" description="Helical" evidence="1">
    <location>
        <begin position="20"/>
        <end position="44"/>
    </location>
</feature>
<organism evidence="2 3">
    <name type="scientific">Parageobacillus galactosidasius</name>
    <dbReference type="NCBI Taxonomy" id="883812"/>
    <lineage>
        <taxon>Bacteria</taxon>
        <taxon>Bacillati</taxon>
        <taxon>Bacillota</taxon>
        <taxon>Bacilli</taxon>
        <taxon>Bacillales</taxon>
        <taxon>Anoxybacillaceae</taxon>
        <taxon>Parageobacillus</taxon>
    </lineage>
</organism>
<evidence type="ECO:0000256" key="1">
    <source>
        <dbReference type="SAM" id="Phobius"/>
    </source>
</evidence>
<accession>A0A226QJ21</accession>
<keyword evidence="3" id="KW-1185">Reference proteome</keyword>
<dbReference type="EMBL" id="NDYL01000002">
    <property type="protein sequence ID" value="OXB91878.1"/>
    <property type="molecule type" value="Genomic_DNA"/>
</dbReference>
<gene>
    <name evidence="2" type="ORF">B9L23_11370</name>
</gene>